<sequence length="318" mass="32714">MAGIHTEDSALSTTSEAGFEVYTPTITTIESTTSTTSAGPSPSTTTHLSIYSNPFLYPKLLNNHAGSVSSVNTQRNQTALVFECTLGGGSSGCGPDGYGPRVTVTTDPTLFAYTASYGAGGEAAGYTRKRTYYVACDMAGDESESSAGCTTTWTEWASSAGATTTNRAVSSSGYPRDGVIVVPVTAGVEMLAGPTPAASATTTAPSETGSDPGISGAESESGSGAGTSSALIAGAVVGALVACVLIGGALWFWMRRRRRMGMECKGSRTRALIAELEGKDVHKAELPAREVAAVEVSGRGARDRVYELPTSPIRRPHD</sequence>
<evidence type="ECO:0000313" key="3">
    <source>
        <dbReference type="EMBL" id="CEL09200.1"/>
    </source>
</evidence>
<keyword evidence="2" id="KW-0472">Membrane</keyword>
<dbReference type="STRING" id="454130.A0A0U5GBM9"/>
<dbReference type="PANTHER" id="PTHR16861">
    <property type="entry name" value="GLYCOPROTEIN 38"/>
    <property type="match status" value="1"/>
</dbReference>
<keyword evidence="4" id="KW-1185">Reference proteome</keyword>
<organism evidence="3 4">
    <name type="scientific">Aspergillus calidoustus</name>
    <dbReference type="NCBI Taxonomy" id="454130"/>
    <lineage>
        <taxon>Eukaryota</taxon>
        <taxon>Fungi</taxon>
        <taxon>Dikarya</taxon>
        <taxon>Ascomycota</taxon>
        <taxon>Pezizomycotina</taxon>
        <taxon>Eurotiomycetes</taxon>
        <taxon>Eurotiomycetidae</taxon>
        <taxon>Eurotiales</taxon>
        <taxon>Aspergillaceae</taxon>
        <taxon>Aspergillus</taxon>
        <taxon>Aspergillus subgen. Nidulantes</taxon>
    </lineage>
</organism>
<accession>A0A0U5GBM9</accession>
<keyword evidence="2" id="KW-1133">Transmembrane helix</keyword>
<evidence type="ECO:0000313" key="4">
    <source>
        <dbReference type="Proteomes" id="UP000054771"/>
    </source>
</evidence>
<dbReference type="EMBL" id="CDMC01000013">
    <property type="protein sequence ID" value="CEL09200.1"/>
    <property type="molecule type" value="Genomic_DNA"/>
</dbReference>
<reference evidence="4" key="1">
    <citation type="journal article" date="2016" name="Genome Announc.">
        <title>Draft genome sequences of fungus Aspergillus calidoustus.</title>
        <authorList>
            <person name="Horn F."/>
            <person name="Linde J."/>
            <person name="Mattern D.J."/>
            <person name="Walther G."/>
            <person name="Guthke R."/>
            <person name="Scherlach K."/>
            <person name="Martin K."/>
            <person name="Brakhage A.A."/>
            <person name="Petzke L."/>
            <person name="Valiante V."/>
        </authorList>
    </citation>
    <scope>NUCLEOTIDE SEQUENCE [LARGE SCALE GENOMIC DNA]</scope>
    <source>
        <strain evidence="4">SF006504</strain>
    </source>
</reference>
<gene>
    <name evidence="3" type="ORF">ASPCAL12340</name>
</gene>
<evidence type="ECO:0000256" key="2">
    <source>
        <dbReference type="SAM" id="Phobius"/>
    </source>
</evidence>
<dbReference type="AlphaFoldDB" id="A0A0U5GBM9"/>
<protein>
    <submittedName>
        <fullName evidence="3">Uncharacterized protein</fullName>
    </submittedName>
</protein>
<proteinExistence type="predicted"/>
<feature type="transmembrane region" description="Helical" evidence="2">
    <location>
        <begin position="230"/>
        <end position="253"/>
    </location>
</feature>
<dbReference type="PANTHER" id="PTHR16861:SF4">
    <property type="entry name" value="SH3 DOMAIN PROTEIN (AFU_ORTHOLOGUE AFUA_1G13610)"/>
    <property type="match status" value="1"/>
</dbReference>
<name>A0A0U5GBM9_ASPCI</name>
<evidence type="ECO:0000256" key="1">
    <source>
        <dbReference type="SAM" id="MobiDB-lite"/>
    </source>
</evidence>
<dbReference type="Proteomes" id="UP000054771">
    <property type="component" value="Unassembled WGS sequence"/>
</dbReference>
<feature type="region of interest" description="Disordered" evidence="1">
    <location>
        <begin position="195"/>
        <end position="225"/>
    </location>
</feature>
<keyword evidence="2" id="KW-0812">Transmembrane</keyword>